<evidence type="ECO:0000256" key="2">
    <source>
        <dbReference type="ARBA" id="ARBA00022574"/>
    </source>
</evidence>
<feature type="repeat" description="WD" evidence="6">
    <location>
        <begin position="511"/>
        <end position="552"/>
    </location>
</feature>
<keyword evidence="2 6" id="KW-0853">WD repeat</keyword>
<evidence type="ECO:0000256" key="3">
    <source>
        <dbReference type="ARBA" id="ARBA00022737"/>
    </source>
</evidence>
<feature type="region of interest" description="Disordered" evidence="7">
    <location>
        <begin position="322"/>
        <end position="350"/>
    </location>
</feature>
<keyword evidence="5" id="KW-0804">Transcription</keyword>
<evidence type="ECO:0000256" key="5">
    <source>
        <dbReference type="ARBA" id="ARBA00023163"/>
    </source>
</evidence>
<proteinExistence type="inferred from homology"/>
<accession>A0A7R9EV36</accession>
<dbReference type="Gene3D" id="2.130.10.10">
    <property type="entry name" value="YVTN repeat-like/Quinoprotein amine dehydrogenase"/>
    <property type="match status" value="1"/>
</dbReference>
<evidence type="ECO:0000256" key="1">
    <source>
        <dbReference type="ARBA" id="ARBA00008075"/>
    </source>
</evidence>
<evidence type="ECO:0000313" key="8">
    <source>
        <dbReference type="EMBL" id="CAD7441977.1"/>
    </source>
</evidence>
<dbReference type="PROSITE" id="PS50294">
    <property type="entry name" value="WD_REPEATS_REGION"/>
    <property type="match status" value="1"/>
</dbReference>
<dbReference type="SUPFAM" id="SSF50978">
    <property type="entry name" value="WD40 repeat-like"/>
    <property type="match status" value="1"/>
</dbReference>
<comment type="similarity">
    <text evidence="1">Belongs to the WD repeat ESC family.</text>
</comment>
<organism evidence="8">
    <name type="scientific">Timema bartmani</name>
    <dbReference type="NCBI Taxonomy" id="61472"/>
    <lineage>
        <taxon>Eukaryota</taxon>
        <taxon>Metazoa</taxon>
        <taxon>Ecdysozoa</taxon>
        <taxon>Arthropoda</taxon>
        <taxon>Hexapoda</taxon>
        <taxon>Insecta</taxon>
        <taxon>Pterygota</taxon>
        <taxon>Neoptera</taxon>
        <taxon>Polyneoptera</taxon>
        <taxon>Phasmatodea</taxon>
        <taxon>Timematodea</taxon>
        <taxon>Timematoidea</taxon>
        <taxon>Timematidae</taxon>
        <taxon>Timema</taxon>
    </lineage>
</organism>
<dbReference type="InterPro" id="IPR051243">
    <property type="entry name" value="PcG_WD-repeat"/>
</dbReference>
<reference evidence="8" key="1">
    <citation type="submission" date="2020-11" db="EMBL/GenBank/DDBJ databases">
        <authorList>
            <person name="Tran Van P."/>
        </authorList>
    </citation>
    <scope>NUCLEOTIDE SEQUENCE</scope>
</reference>
<gene>
    <name evidence="8" type="ORF">TBIB3V08_LOCUS4420</name>
</gene>
<dbReference type="SMART" id="SM00320">
    <property type="entry name" value="WD40"/>
    <property type="match status" value="4"/>
</dbReference>
<dbReference type="AlphaFoldDB" id="A0A7R9EV36"/>
<feature type="compositionally biased region" description="Basic residues" evidence="7">
    <location>
        <begin position="340"/>
        <end position="349"/>
    </location>
</feature>
<dbReference type="Pfam" id="PF00400">
    <property type="entry name" value="WD40"/>
    <property type="match status" value="2"/>
</dbReference>
<dbReference type="InterPro" id="IPR001680">
    <property type="entry name" value="WD40_rpt"/>
</dbReference>
<keyword evidence="3" id="KW-0677">Repeat</keyword>
<dbReference type="InterPro" id="IPR036322">
    <property type="entry name" value="WD40_repeat_dom_sf"/>
</dbReference>
<evidence type="ECO:0000256" key="6">
    <source>
        <dbReference type="PROSITE-ProRule" id="PRU00221"/>
    </source>
</evidence>
<dbReference type="PANTHER" id="PTHR10253">
    <property type="entry name" value="POLYCOMB PROTEIN"/>
    <property type="match status" value="1"/>
</dbReference>
<keyword evidence="4" id="KW-0805">Transcription regulation</keyword>
<dbReference type="InterPro" id="IPR015943">
    <property type="entry name" value="WD40/YVTN_repeat-like_dom_sf"/>
</dbReference>
<name>A0A7R9EV36_9NEOP</name>
<protein>
    <submittedName>
        <fullName evidence="8">Uncharacterized protein</fullName>
    </submittedName>
</protein>
<evidence type="ECO:0000256" key="7">
    <source>
        <dbReference type="SAM" id="MobiDB-lite"/>
    </source>
</evidence>
<dbReference type="PROSITE" id="PS50082">
    <property type="entry name" value="WD_REPEATS_2"/>
    <property type="match status" value="1"/>
</dbReference>
<evidence type="ECO:0000256" key="4">
    <source>
        <dbReference type="ARBA" id="ARBA00023015"/>
    </source>
</evidence>
<dbReference type="EMBL" id="OD565519">
    <property type="protein sequence ID" value="CAD7441977.1"/>
    <property type="molecule type" value="Genomic_DNA"/>
</dbReference>
<sequence length="717" mass="80414">MSPGTSTTKLKGMKRSATTCDQVLKSEDSGDDIEETSSVVVSFQEETSSVVVSFQEETSSVIVWSQEETSSVVVSFQEETSSVVVSFQEETSSVIVWSQEETSSVVVSFQEETSSVVVSFQEETSSVIVWSQEETSSVVVSFQEETSSVVVSFQEETSSVIVWSQEETSSVVVSFQEETSSVVVSFQEETSSVIVWSQEETSSVVVSFQEETSSVVVSFQEETSSVIVWSQEETSSVVVSFQEETSSVVVSFQEETSSVIVWSQEETSSVVVSFQEETSSVVVSFQEETSSEETSSVIVWSQEETSSVIVWFQEETSSVGSVSATENTSRSATPNQSLKRVGRKRKKQSKATMKLQYKFMTFIKEDHGCPLFGAQFNHHLKEGQPLIFAAVGSNRVTIYECPEGNGIRLLQCFADPDVSLFLITLQAVHRLGIDKVLCPVLNEENYYTCAWSYDIDTGKPLLAIAGARGVIRIISPFHPRDPNLLLSVSKDHALRLWNIRTDVCIAIFGGVEGHRDEVLSADFDMCGNRIMSCGMDHSLKLWRLDKDSMKDSIKRSYIFNSSRSQRPFDSLKEHFPDFSTRDIHRNYVDCVQWLGDFILSKSCENQIVCWKPGQLEETELRSSDTNSTIIHRFEYSQCEIWFVRFSMDFLQKVMALGNTYGRTFVWDLDVTDPSQSKCSTLSHPRCSSAIRQTSFSRNGSVLLCVCDDGTIWRWDKV</sequence>
<feature type="compositionally biased region" description="Polar residues" evidence="7">
    <location>
        <begin position="322"/>
        <end position="338"/>
    </location>
</feature>